<keyword evidence="3" id="KW-0675">Receptor</keyword>
<evidence type="ECO:0000256" key="1">
    <source>
        <dbReference type="SAM" id="MobiDB-lite"/>
    </source>
</evidence>
<feature type="compositionally biased region" description="Polar residues" evidence="1">
    <location>
        <begin position="1138"/>
        <end position="1152"/>
    </location>
</feature>
<dbReference type="GO" id="GO:0002244">
    <property type="term" value="P:hematopoietic progenitor cell differentiation"/>
    <property type="evidence" value="ECO:0007669"/>
    <property type="project" value="TreeGrafter"/>
</dbReference>
<feature type="region of interest" description="Disordered" evidence="1">
    <location>
        <begin position="390"/>
        <end position="410"/>
    </location>
</feature>
<name>A0A5N4D478_CAMDR</name>
<dbReference type="EMBL" id="JWIN03000016">
    <property type="protein sequence ID" value="KAB1265984.1"/>
    <property type="molecule type" value="Genomic_DNA"/>
</dbReference>
<keyword evidence="4" id="KW-1185">Reference proteome</keyword>
<feature type="compositionally biased region" description="Basic residues" evidence="1">
    <location>
        <begin position="912"/>
        <end position="921"/>
    </location>
</feature>
<evidence type="ECO:0000259" key="2">
    <source>
        <dbReference type="Pfam" id="PF09305"/>
    </source>
</evidence>
<organism evidence="3 4">
    <name type="scientific">Camelus dromedarius</name>
    <name type="common">Dromedary</name>
    <name type="synonym">Arabian camel</name>
    <dbReference type="NCBI Taxonomy" id="9838"/>
    <lineage>
        <taxon>Eukaryota</taxon>
        <taxon>Metazoa</taxon>
        <taxon>Chordata</taxon>
        <taxon>Craniata</taxon>
        <taxon>Vertebrata</taxon>
        <taxon>Euteleostomi</taxon>
        <taxon>Mammalia</taxon>
        <taxon>Eutheria</taxon>
        <taxon>Laurasiatheria</taxon>
        <taxon>Artiodactyla</taxon>
        <taxon>Tylopoda</taxon>
        <taxon>Camelidae</taxon>
        <taxon>Camelus</taxon>
    </lineage>
</organism>
<feature type="compositionally biased region" description="Polar residues" evidence="1">
    <location>
        <begin position="337"/>
        <end position="348"/>
    </location>
</feature>
<dbReference type="Gene3D" id="4.10.1290.10">
    <property type="entry name" value="Tumor necrosis factor receptor superfamily"/>
    <property type="match status" value="2"/>
</dbReference>
<feature type="region of interest" description="Disordered" evidence="1">
    <location>
        <begin position="1"/>
        <end position="62"/>
    </location>
</feature>
<feature type="domain" description="TACI cysteine-rich" evidence="2">
    <location>
        <begin position="568"/>
        <end position="606"/>
    </location>
</feature>
<dbReference type="GO" id="GO:0030889">
    <property type="term" value="P:negative regulation of B cell proliferation"/>
    <property type="evidence" value="ECO:0007669"/>
    <property type="project" value="TreeGrafter"/>
</dbReference>
<accession>A0A5N4D478</accession>
<dbReference type="InterPro" id="IPR022317">
    <property type="entry name" value="TNFR_13B"/>
</dbReference>
<dbReference type="Proteomes" id="UP000299084">
    <property type="component" value="Unassembled WGS sequence"/>
</dbReference>
<proteinExistence type="predicted"/>
<feature type="region of interest" description="Disordered" evidence="1">
    <location>
        <begin position="1122"/>
        <end position="1152"/>
    </location>
</feature>
<comment type="caution">
    <text evidence="3">The sequence shown here is derived from an EMBL/GenBank/DDBJ whole genome shotgun (WGS) entry which is preliminary data.</text>
</comment>
<evidence type="ECO:0000313" key="4">
    <source>
        <dbReference type="Proteomes" id="UP000299084"/>
    </source>
</evidence>
<dbReference type="GO" id="GO:0001782">
    <property type="term" value="P:B cell homeostasis"/>
    <property type="evidence" value="ECO:0007669"/>
    <property type="project" value="TreeGrafter"/>
</dbReference>
<feature type="region of interest" description="Disordered" evidence="1">
    <location>
        <begin position="626"/>
        <end position="713"/>
    </location>
</feature>
<gene>
    <name evidence="3" type="ORF">Cadr_000018452</name>
</gene>
<feature type="compositionally biased region" description="Gly residues" evidence="1">
    <location>
        <begin position="1122"/>
        <end position="1132"/>
    </location>
</feature>
<dbReference type="GO" id="GO:0005886">
    <property type="term" value="C:plasma membrane"/>
    <property type="evidence" value="ECO:0007669"/>
    <property type="project" value="InterPro"/>
</dbReference>
<evidence type="ECO:0000313" key="3">
    <source>
        <dbReference type="EMBL" id="KAB1265984.1"/>
    </source>
</evidence>
<feature type="compositionally biased region" description="Basic and acidic residues" evidence="1">
    <location>
        <begin position="691"/>
        <end position="708"/>
    </location>
</feature>
<dbReference type="FunFam" id="4.10.1290.10:FF:000001">
    <property type="entry name" value="Tumor necrosis factor receptor superfamily member 13B"/>
    <property type="match status" value="1"/>
</dbReference>
<protein>
    <submittedName>
        <fullName evidence="3">Tumor necrosis factor receptor superfamily member 13B</fullName>
    </submittedName>
</protein>
<dbReference type="Pfam" id="PF09305">
    <property type="entry name" value="TACI-CRD2"/>
    <property type="match status" value="1"/>
</dbReference>
<dbReference type="SUPFAM" id="SSF57586">
    <property type="entry name" value="TNF receptor-like"/>
    <property type="match status" value="2"/>
</dbReference>
<dbReference type="AlphaFoldDB" id="A0A5N4D478"/>
<dbReference type="PANTHER" id="PTHR15511">
    <property type="entry name" value="TUMOR NECROSIS FACTOR RECEPTOR SUPERFAMILY MEMBER 13B"/>
    <property type="match status" value="1"/>
</dbReference>
<feature type="region of interest" description="Disordered" evidence="1">
    <location>
        <begin position="893"/>
        <end position="933"/>
    </location>
</feature>
<feature type="compositionally biased region" description="Basic and acidic residues" evidence="1">
    <location>
        <begin position="41"/>
        <end position="52"/>
    </location>
</feature>
<sequence length="1152" mass="122981">MAGNETEKPSEAPRPSSEGLITRLTGAHLRRPVAPTPPDTNRGDQPRTDRVPGPDVGQEGPRVGFKVWDTALSRFYRPSSRRNSWSLCPRDALGYDKSILVCRGRGVSPGVGVRKASLKKRCEGSGGKHLMQRKQHMQRSCGGRCMQVPGLPEGKPRLREAAPSFVRFPLLARQGGEESRKGLQVLQLPSCPCLSAPQGLQPGVAMAPCPEEQYWDPLLNVCLSCKPTCSHQASRTFLGPEPGLDTPSPPETPSHCTWGLRRGGGRRTVAPSTLHLPASLLFATLLCSCLPQGLCTGMQFPVLPPSSLLPSLRSQPRRNEVDAHCVAPQTPAERNLTDPSGTLSSNGRNDYISRLKGEVPQDNAGGRGQLCDRLESRQLFWEEEVQTWGQPRRRKCGQRHGSGETQQGQAVGAGGLGSSGATCNSHAGVPEGHPCHQASSISRTAVSVGPQGQMREVAVSLEGPIPCLPGLVLYSGKDIRVKAEPTRWSGPRASLKLYGFESAPLKPAYESHFHMSRLLFRGKGPGPVNVWTSATHSELLSLAGVSGLHSCLCLSPSSSTHLCLPESLSCRKEQGRYYDQLLKDCISCASICGRHPKQCTHFCENKFRSQVNPPLELRRQRIGAASTGADNLGRYQGSEHRGSDAGPGKPPEVGLRGVPGHQASVRRSCKVGKARGHHRTEKQLEVCAQEGSRKIKSPDGWEPDDRPGGSKYPVPLRGCRGRLGGGGMVCGPANTWYSPCSWTVRCWLVPFLCYDFPHKNVIPTRPGLVCAGDGGAQARFCSIRLWALTPQPQVQCVLLLSSVGFGWRVLFSTYLLACPPHGAGRSVRGGTHGPLDTPPRGLPVSPCNLIQDFLPLGRRKGKGLAATENLQSSHSMVPLVRGTADSHVAGTERVTSEATGGALPPRLVTHTPARRSGKPRPHPLPMQQVPSPSDHSWHFIDTEPEPYHMGPAAGGTRLPFLSVATASPSPEGPGVRVDMRGASAVPLKPGPGQGTLRPPRACVSASRGLFCLTPGCAAGVGGAGVDCKQEVQGCTPGDGQAGPCDRREWRMRSGSAVPTLSQPSTQFFRLTLNHGGLAGPGEAARARLTPVPDPWKSQFVQMTTQSQGTAATWPAGVRWGGEGADGAGGGCGARSLVPSPTNRVTFSKRLNP</sequence>
<dbReference type="PANTHER" id="PTHR15511:SF2">
    <property type="entry name" value="TUMOR NECROSIS FACTOR RECEPTOR SUPERFAMILY MEMBER 13B"/>
    <property type="match status" value="1"/>
</dbReference>
<feature type="compositionally biased region" description="Basic and acidic residues" evidence="1">
    <location>
        <begin position="1"/>
        <end position="11"/>
    </location>
</feature>
<feature type="compositionally biased region" description="Basic residues" evidence="1">
    <location>
        <begin position="667"/>
        <end position="680"/>
    </location>
</feature>
<dbReference type="InterPro" id="IPR015384">
    <property type="entry name" value="TACI_Cys-rich-dom"/>
</dbReference>
<reference evidence="3 4" key="1">
    <citation type="journal article" date="2019" name="Mol. Ecol. Resour.">
        <title>Improving Illumina assemblies with Hi-C and long reads: an example with the North African dromedary.</title>
        <authorList>
            <person name="Elbers J.P."/>
            <person name="Rogers M.F."/>
            <person name="Perelman P.L."/>
            <person name="Proskuryakova A.A."/>
            <person name="Serdyukova N.A."/>
            <person name="Johnson W.E."/>
            <person name="Horin P."/>
            <person name="Corander J."/>
            <person name="Murphy D."/>
            <person name="Burger P.A."/>
        </authorList>
    </citation>
    <scope>NUCLEOTIDE SEQUENCE [LARGE SCALE GENOMIC DNA]</scope>
    <source>
        <strain evidence="3">Drom800</strain>
        <tissue evidence="3">Blood</tissue>
    </source>
</reference>
<feature type="region of interest" description="Disordered" evidence="1">
    <location>
        <begin position="327"/>
        <end position="350"/>
    </location>
</feature>